<evidence type="ECO:0000313" key="15">
    <source>
        <dbReference type="Proteomes" id="UP000029736"/>
    </source>
</evidence>
<dbReference type="InterPro" id="IPR013780">
    <property type="entry name" value="Glyco_hydro_b"/>
</dbReference>
<reference evidence="14 15" key="1">
    <citation type="journal article" date="2014" name="Int. J. Syst. Evol. Microbiol.">
        <title>Phaeodactylibacter xiamenensis gen. nov., sp. nov., a member of the family Saprospiraceae isolated from the marine alga Phaeodactylum tricornutum.</title>
        <authorList>
            <person name="Chen Z.Jr."/>
            <person name="Lei X."/>
            <person name="Lai Q."/>
            <person name="Li Y."/>
            <person name="Zhang B."/>
            <person name="Zhang J."/>
            <person name="Zhang H."/>
            <person name="Yang L."/>
            <person name="Zheng W."/>
            <person name="Tian Y."/>
            <person name="Yu Z."/>
            <person name="Xu H.Jr."/>
            <person name="Zheng T."/>
        </authorList>
    </citation>
    <scope>NUCLEOTIDE SEQUENCE [LARGE SCALE GENOMIC DNA]</scope>
    <source>
        <strain evidence="14 15">KD52</strain>
    </source>
</reference>
<evidence type="ECO:0000256" key="7">
    <source>
        <dbReference type="ARBA" id="ARBA00023295"/>
    </source>
</evidence>
<keyword evidence="4" id="KW-0479">Metal-binding</keyword>
<evidence type="ECO:0000256" key="9">
    <source>
        <dbReference type="PIRSR" id="PIRSR001084-1"/>
    </source>
</evidence>
<feature type="domain" description="Glycoside hydrolase family 42 N-terminal" evidence="11">
    <location>
        <begin position="10"/>
        <end position="381"/>
    </location>
</feature>
<dbReference type="Pfam" id="PF08533">
    <property type="entry name" value="Glyco_hydro_42C"/>
    <property type="match status" value="1"/>
</dbReference>
<protein>
    <recommendedName>
        <fullName evidence="3 8">Beta-galactosidase</fullName>
        <shortName evidence="8">Beta-gal</shortName>
        <ecNumber evidence="3 8">3.2.1.23</ecNumber>
    </recommendedName>
</protein>
<keyword evidence="15" id="KW-1185">Reference proteome</keyword>
<dbReference type="PIRSF" id="PIRSF001084">
    <property type="entry name" value="B-galactosidase"/>
    <property type="match status" value="1"/>
</dbReference>
<organism evidence="14 15">
    <name type="scientific">Phaeodactylibacter xiamenensis</name>
    <dbReference type="NCBI Taxonomy" id="1524460"/>
    <lineage>
        <taxon>Bacteria</taxon>
        <taxon>Pseudomonadati</taxon>
        <taxon>Bacteroidota</taxon>
        <taxon>Saprospiria</taxon>
        <taxon>Saprospirales</taxon>
        <taxon>Haliscomenobacteraceae</taxon>
        <taxon>Phaeodactylibacter</taxon>
    </lineage>
</organism>
<dbReference type="InterPro" id="IPR013738">
    <property type="entry name" value="Beta_galactosidase_Trimer"/>
</dbReference>
<feature type="active site" description="Proton donor" evidence="9">
    <location>
        <position position="144"/>
    </location>
</feature>
<proteinExistence type="inferred from homology"/>
<dbReference type="Gene3D" id="2.60.40.1180">
    <property type="entry name" value="Golgi alpha-mannosidase II"/>
    <property type="match status" value="1"/>
</dbReference>
<evidence type="ECO:0000313" key="14">
    <source>
        <dbReference type="EMBL" id="KGE85439.1"/>
    </source>
</evidence>
<dbReference type="InterPro" id="IPR003476">
    <property type="entry name" value="Glyco_hydro_42"/>
</dbReference>
<dbReference type="GO" id="GO:0009341">
    <property type="term" value="C:beta-galactosidase complex"/>
    <property type="evidence" value="ECO:0007669"/>
    <property type="project" value="InterPro"/>
</dbReference>
<sequence length="668" mass="75676">MDEILYGVAYYYEYLPTDRLSEDAAMMKDCGINVVRIGESTWAYQEPQDGVFKTDYLTRILDTLHAYGLKVIIGTPTYAIPSWLAKKHPDILLTNKNGQRPYGARQIMDISNSAFRFHAERIIRRQMETTARHPAVIGFQVDNETKHYGAEGANVQAQFVAYLKAKFGEPEAMNKAFGLHYWSNSVFDWADMPSTIGTINGSLRNEFEKFRRLLVTEYLAWQVDIVNEYKQPHQFVTQNFDMDWRSGSYAIQASVDHFEAARAMDIAGIDIYHGTGDRLDGVMIAFGGDLARSMKQDNYLVVETSAQSILGPSNQELLYPGQLRTQAYSHLANGANAVMYWHWHSIHNSAETYWKGLLSHDMEPNPTYLEAKEVAAELEELSPALVNLKKDNEVAIYFSNEALTSLKEFAFSKQMDYNDIVRNWYETLYKMNVEADFADHTVDDLSRYKLLLVPPLYTASDAELEKLNAYVENGGHILYGFKSGFTDEHVQVHMERQPAMLRETLGFSYQQFTGIDRLPLKDDPFGVGESDNYVSIWAELLTPEGAEVLGRYDHPHWGRYACITQNRYGKGQATYIGAWPSPAIMQKLIADAVGKAGVERPNTHFPVIIRKGVNGQGAVLHYVFNYSPEPQTTAGPVMRSTDLLTGKKYNGQTVLPLEPWGVAILRED</sequence>
<accession>A0A098RZ80</accession>
<dbReference type="Proteomes" id="UP000029736">
    <property type="component" value="Unassembled WGS sequence"/>
</dbReference>
<feature type="active site" description="Nucleophile" evidence="9">
    <location>
        <position position="303"/>
    </location>
</feature>
<evidence type="ECO:0000256" key="3">
    <source>
        <dbReference type="ARBA" id="ARBA00012756"/>
    </source>
</evidence>
<comment type="caution">
    <text evidence="14">The sequence shown here is derived from an EMBL/GenBank/DDBJ whole genome shotgun (WGS) entry which is preliminary data.</text>
</comment>
<gene>
    <name evidence="14" type="ORF">IX84_28565</name>
</gene>
<evidence type="ECO:0000259" key="11">
    <source>
        <dbReference type="Pfam" id="PF02449"/>
    </source>
</evidence>
<evidence type="ECO:0000259" key="12">
    <source>
        <dbReference type="Pfam" id="PF08532"/>
    </source>
</evidence>
<evidence type="ECO:0000256" key="8">
    <source>
        <dbReference type="PIRNR" id="PIRNR001084"/>
    </source>
</evidence>
<feature type="binding site" evidence="10">
    <location>
        <position position="105"/>
    </location>
    <ligand>
        <name>substrate</name>
    </ligand>
</feature>
<dbReference type="EC" id="3.2.1.23" evidence="3 8"/>
<dbReference type="GO" id="GO:0006012">
    <property type="term" value="P:galactose metabolic process"/>
    <property type="evidence" value="ECO:0007669"/>
    <property type="project" value="InterPro"/>
</dbReference>
<comment type="similarity">
    <text evidence="2 8">Belongs to the glycosyl hydrolase 42 family.</text>
</comment>
<keyword evidence="7 8" id="KW-0326">Glycosidase</keyword>
<dbReference type="SUPFAM" id="SSF51445">
    <property type="entry name" value="(Trans)glycosidases"/>
    <property type="match status" value="1"/>
</dbReference>
<dbReference type="InterPro" id="IPR013739">
    <property type="entry name" value="Beta_galactosidase_C"/>
</dbReference>
<keyword evidence="6" id="KW-0862">Zinc</keyword>
<evidence type="ECO:0000259" key="13">
    <source>
        <dbReference type="Pfam" id="PF08533"/>
    </source>
</evidence>
<evidence type="ECO:0000256" key="4">
    <source>
        <dbReference type="ARBA" id="ARBA00022723"/>
    </source>
</evidence>
<evidence type="ECO:0000256" key="1">
    <source>
        <dbReference type="ARBA" id="ARBA00001412"/>
    </source>
</evidence>
<dbReference type="GO" id="GO:0004565">
    <property type="term" value="F:beta-galactosidase activity"/>
    <property type="evidence" value="ECO:0007669"/>
    <property type="project" value="UniProtKB-EC"/>
</dbReference>
<dbReference type="PANTHER" id="PTHR36447">
    <property type="entry name" value="BETA-GALACTOSIDASE GANA"/>
    <property type="match status" value="1"/>
</dbReference>
<dbReference type="GO" id="GO:0046872">
    <property type="term" value="F:metal ion binding"/>
    <property type="evidence" value="ECO:0007669"/>
    <property type="project" value="UniProtKB-KW"/>
</dbReference>
<dbReference type="SUPFAM" id="SSF52317">
    <property type="entry name" value="Class I glutamine amidotransferase-like"/>
    <property type="match status" value="1"/>
</dbReference>
<dbReference type="EMBL" id="JPOS01000090">
    <property type="protein sequence ID" value="KGE85439.1"/>
    <property type="molecule type" value="Genomic_DNA"/>
</dbReference>
<dbReference type="Gene3D" id="3.20.20.80">
    <property type="entry name" value="Glycosidases"/>
    <property type="match status" value="1"/>
</dbReference>
<dbReference type="RefSeq" id="WP_044229003.1">
    <property type="nucleotide sequence ID" value="NZ_JBKAGJ010000042.1"/>
</dbReference>
<dbReference type="STRING" id="1524460.IX84_28565"/>
<name>A0A098RZ80_9BACT</name>
<dbReference type="OrthoDB" id="9800974at2"/>
<dbReference type="InterPro" id="IPR029062">
    <property type="entry name" value="Class_I_gatase-like"/>
</dbReference>
<dbReference type="PANTHER" id="PTHR36447:SF2">
    <property type="entry name" value="BETA-GALACTOSIDASE YESZ"/>
    <property type="match status" value="1"/>
</dbReference>
<feature type="binding site" evidence="10">
    <location>
        <position position="143"/>
    </location>
    <ligand>
        <name>substrate</name>
    </ligand>
</feature>
<comment type="catalytic activity">
    <reaction evidence="1 8">
        <text>Hydrolysis of terminal non-reducing beta-D-galactose residues in beta-D-galactosides.</text>
        <dbReference type="EC" id="3.2.1.23"/>
    </reaction>
</comment>
<keyword evidence="5 8" id="KW-0378">Hydrolase</keyword>
<dbReference type="InterPro" id="IPR013529">
    <property type="entry name" value="Glyco_hydro_42_N"/>
</dbReference>
<feature type="domain" description="Beta-galactosidase trimerisation" evidence="12">
    <location>
        <begin position="393"/>
        <end position="598"/>
    </location>
</feature>
<evidence type="ECO:0000256" key="5">
    <source>
        <dbReference type="ARBA" id="ARBA00022801"/>
    </source>
</evidence>
<dbReference type="InterPro" id="IPR017853">
    <property type="entry name" value="GH"/>
</dbReference>
<dbReference type="AlphaFoldDB" id="A0A098RZ80"/>
<dbReference type="CDD" id="cd03143">
    <property type="entry name" value="A4_beta-galactosidase_middle_domain"/>
    <property type="match status" value="1"/>
</dbReference>
<evidence type="ECO:0000256" key="6">
    <source>
        <dbReference type="ARBA" id="ARBA00022833"/>
    </source>
</evidence>
<evidence type="ECO:0000256" key="10">
    <source>
        <dbReference type="PIRSR" id="PIRSR001084-2"/>
    </source>
</evidence>
<dbReference type="Pfam" id="PF08532">
    <property type="entry name" value="Glyco_hydro_42M"/>
    <property type="match status" value="1"/>
</dbReference>
<evidence type="ECO:0000256" key="2">
    <source>
        <dbReference type="ARBA" id="ARBA00005940"/>
    </source>
</evidence>
<dbReference type="Pfam" id="PF02449">
    <property type="entry name" value="Glyco_hydro_42"/>
    <property type="match status" value="1"/>
</dbReference>
<dbReference type="Gene3D" id="3.40.50.880">
    <property type="match status" value="1"/>
</dbReference>
<feature type="domain" description="Beta-galactosidase C-terminal" evidence="13">
    <location>
        <begin position="623"/>
        <end position="667"/>
    </location>
</feature>